<comment type="catalytic activity">
    <reaction evidence="1 10">
        <text>ATP-independent breakage of single-stranded DNA, followed by passage and rejoining.</text>
        <dbReference type="EC" id="5.6.2.1"/>
    </reaction>
</comment>
<dbReference type="SMART" id="SM00437">
    <property type="entry name" value="TOP1Ac"/>
    <property type="match status" value="1"/>
</dbReference>
<keyword evidence="15" id="KW-1185">Reference proteome</keyword>
<organism evidence="14 15">
    <name type="scientific">Stecheria intestinalis</name>
    <dbReference type="NCBI Taxonomy" id="2606630"/>
    <lineage>
        <taxon>Bacteria</taxon>
        <taxon>Bacillati</taxon>
        <taxon>Bacillota</taxon>
        <taxon>Erysipelotrichia</taxon>
        <taxon>Erysipelotrichales</taxon>
        <taxon>Erysipelotrichaceae</taxon>
        <taxon>Stecheria</taxon>
    </lineage>
</organism>
<evidence type="ECO:0000256" key="7">
    <source>
        <dbReference type="ARBA" id="ARBA00023029"/>
    </source>
</evidence>
<feature type="site" description="Interaction with DNA" evidence="10">
    <location>
        <position position="145"/>
    </location>
</feature>
<feature type="compositionally biased region" description="Basic and acidic residues" evidence="11">
    <location>
        <begin position="670"/>
        <end position="685"/>
    </location>
</feature>
<dbReference type="SMART" id="SM00493">
    <property type="entry name" value="TOPRIM"/>
    <property type="match status" value="1"/>
</dbReference>
<keyword evidence="5" id="KW-0862">Zinc</keyword>
<keyword evidence="9 10" id="KW-0413">Isomerase</keyword>
<dbReference type="PROSITE" id="PS50880">
    <property type="entry name" value="TOPRIM"/>
    <property type="match status" value="1"/>
</dbReference>
<dbReference type="GO" id="GO:0003677">
    <property type="term" value="F:DNA binding"/>
    <property type="evidence" value="ECO:0007669"/>
    <property type="project" value="UniProtKB-KW"/>
</dbReference>
<dbReference type="GO" id="GO:0005694">
    <property type="term" value="C:chromosome"/>
    <property type="evidence" value="ECO:0007669"/>
    <property type="project" value="InterPro"/>
</dbReference>
<reference evidence="14 15" key="1">
    <citation type="submission" date="2019-08" db="EMBL/GenBank/DDBJ databases">
        <title>In-depth cultivation of the pig gut microbiome towards novel bacterial diversity and tailored functional studies.</title>
        <authorList>
            <person name="Wylensek D."/>
            <person name="Hitch T.C.A."/>
            <person name="Clavel T."/>
        </authorList>
    </citation>
    <scope>NUCLEOTIDE SEQUENCE [LARGE SCALE GENOMIC DNA]</scope>
    <source>
        <strain evidence="14 15">Oil+RF-744-GAM-WT-6</strain>
    </source>
</reference>
<sequence length="729" mass="82563">MKDLVIVESPSKSKTIQKYLGNGYEVVSSKGHIRDLAIRGKDGLGVDIEDHFKPTYEISKDKEETVKELQKLASHSDKVYLATDPDREGEAISWHLAQVLDLPEDEVDRVTFHEITHDAVQEAFSKPRTIDMDLVHSQETRRILDRIIGFKLSKLLHNKIRSKSAGRVQSVALKLIVEREKEIQAFVPEEYWTIDAKFAKDGKEFTASLSKINGQKAELHNQEEADKAFEQCQGEFTVTAIKPTSKSTAAFKPFITSTLQQEASTKLGFSAKRTMAIAQRLYEGIDIGNGQEGLITYMRTDSTRLSDVYMKAAHERIGSLYGKEYQGFYHAKNDANAQDAHEAIRPTNLDNDPEKIKSYLTNEQYRLYKMIYARALASQMANAKFSGESLVLSRNGYDFTASGSRMVFDGWLKVYGDYYSSKDTLLPELSENEKLTPTEIKPNQHFTEPPARYTEAKLIKEMEEEGIGRPSTYAMIIDTIQARGYVELKRATEKSKTKVFFPTEQGELTVEKLDEFFSSIINVRYTADMETDLDEIAEGKADEVETLTAFWKKFSPLLDEAYEKMEKIQPEKVGEKCPECGGDLVYRNGRFGKFISCSNFPKCRYTRQLDGKEKEKPEPTGKICPECGGELLKRKSRFGTYFLGCSNFPKCRYMENLDGERILSKKERYAKKQEEKAEAAPAEKKTARKTTTKKTAAKKTAAKKSPAKKTTTKKTAARKKTAAKTESAE</sequence>
<feature type="domain" description="Topo IA-type catalytic" evidence="13">
    <location>
        <begin position="131"/>
        <end position="558"/>
    </location>
</feature>
<evidence type="ECO:0000256" key="6">
    <source>
        <dbReference type="ARBA" id="ARBA00022842"/>
    </source>
</evidence>
<dbReference type="SUPFAM" id="SSF57783">
    <property type="entry name" value="Zinc beta-ribbon"/>
    <property type="match status" value="2"/>
</dbReference>
<dbReference type="GO" id="GO:0003917">
    <property type="term" value="F:DNA topoisomerase type I (single strand cut, ATP-independent) activity"/>
    <property type="evidence" value="ECO:0007669"/>
    <property type="project" value="UniProtKB-UniRule"/>
</dbReference>
<keyword evidence="6" id="KW-0460">Magnesium</keyword>
<dbReference type="SUPFAM" id="SSF56712">
    <property type="entry name" value="Prokaryotic type I DNA topoisomerase"/>
    <property type="match status" value="1"/>
</dbReference>
<dbReference type="RefSeq" id="WP_154505328.1">
    <property type="nucleotide sequence ID" value="NZ_VUMN01000024.1"/>
</dbReference>
<comment type="caution">
    <text evidence="14">The sequence shown here is derived from an EMBL/GenBank/DDBJ whole genome shotgun (WGS) entry which is preliminary data.</text>
</comment>
<dbReference type="Pfam" id="PF01396">
    <property type="entry name" value="Zn_ribbon_Top1"/>
    <property type="match status" value="2"/>
</dbReference>
<evidence type="ECO:0000313" key="15">
    <source>
        <dbReference type="Proteomes" id="UP000461880"/>
    </source>
</evidence>
<evidence type="ECO:0000256" key="10">
    <source>
        <dbReference type="HAMAP-Rule" id="MF_00952"/>
    </source>
</evidence>
<evidence type="ECO:0000256" key="5">
    <source>
        <dbReference type="ARBA" id="ARBA00022833"/>
    </source>
</evidence>
<dbReference type="PROSITE" id="PS00396">
    <property type="entry name" value="TOPO_IA_1"/>
    <property type="match status" value="1"/>
</dbReference>
<comment type="function">
    <text evidence="10">Releases the supercoiling and torsional tension of DNA, which is introduced during the DNA replication and transcription, by transiently cleaving and rejoining one strand of the DNA duplex. Introduces a single-strand break via transesterification at a target site in duplex DNA. The scissile phosphodiester is attacked by the catalytic tyrosine of the enzyme, resulting in the formation of a DNA-(5'-phosphotyrosyl)-enzyme intermediate and the expulsion of a 3'-OH DNA strand. The free DNA strand then undergoes passage around the unbroken strand, thus removing DNA supercoils. Finally, in the religation step, the DNA 3'-OH attacks the covalent intermediate to expel the active-site tyrosine and restore the DNA phosphodiester backbone.</text>
</comment>
<dbReference type="GO" id="GO:0006265">
    <property type="term" value="P:DNA topological change"/>
    <property type="evidence" value="ECO:0007669"/>
    <property type="project" value="UniProtKB-UniRule"/>
</dbReference>
<name>A0A7X2NTH3_9FIRM</name>
<feature type="region of interest" description="Interaction with DNA" evidence="10">
    <location>
        <begin position="164"/>
        <end position="169"/>
    </location>
</feature>
<dbReference type="Pfam" id="PF01131">
    <property type="entry name" value="Topoisom_bac"/>
    <property type="match status" value="1"/>
</dbReference>
<evidence type="ECO:0000256" key="8">
    <source>
        <dbReference type="ARBA" id="ARBA00023125"/>
    </source>
</evidence>
<evidence type="ECO:0000259" key="12">
    <source>
        <dbReference type="PROSITE" id="PS50880"/>
    </source>
</evidence>
<dbReference type="CDD" id="cd00186">
    <property type="entry name" value="TOP1Ac"/>
    <property type="match status" value="1"/>
</dbReference>
<dbReference type="GO" id="GO:0008270">
    <property type="term" value="F:zinc ion binding"/>
    <property type="evidence" value="ECO:0007669"/>
    <property type="project" value="UniProtKB-KW"/>
</dbReference>
<dbReference type="CDD" id="cd03363">
    <property type="entry name" value="TOPRIM_TopoIA_TopoI"/>
    <property type="match status" value="1"/>
</dbReference>
<dbReference type="InterPro" id="IPR013826">
    <property type="entry name" value="Topo_IA_cen_sub3"/>
</dbReference>
<dbReference type="Gene3D" id="1.10.290.10">
    <property type="entry name" value="Topoisomerase I, domain 4"/>
    <property type="match status" value="1"/>
</dbReference>
<feature type="site" description="Interaction with DNA" evidence="10">
    <location>
        <position position="32"/>
    </location>
</feature>
<dbReference type="Proteomes" id="UP000461880">
    <property type="component" value="Unassembled WGS sequence"/>
</dbReference>
<dbReference type="InterPro" id="IPR013824">
    <property type="entry name" value="Topo_IA_cen_sub1"/>
</dbReference>
<feature type="region of interest" description="Disordered" evidence="11">
    <location>
        <begin position="670"/>
        <end position="729"/>
    </location>
</feature>
<comment type="similarity">
    <text evidence="2 10">Belongs to the type IA topoisomerase family.</text>
</comment>
<dbReference type="Gene3D" id="2.70.20.10">
    <property type="entry name" value="Topoisomerase I, domain 3"/>
    <property type="match status" value="1"/>
</dbReference>
<dbReference type="InterPro" id="IPR000380">
    <property type="entry name" value="Topo_IA"/>
</dbReference>
<keyword evidence="3" id="KW-0479">Metal-binding</keyword>
<feature type="site" description="Interaction with DNA" evidence="10">
    <location>
        <position position="142"/>
    </location>
</feature>
<feature type="active site" description="O-(5'-phospho-DNA)-tyrosine intermediate" evidence="10">
    <location>
        <position position="297"/>
    </location>
</feature>
<dbReference type="SMART" id="SM00436">
    <property type="entry name" value="TOP1Bc"/>
    <property type="match status" value="1"/>
</dbReference>
<dbReference type="EMBL" id="VUMN01000024">
    <property type="protein sequence ID" value="MSS59175.1"/>
    <property type="molecule type" value="Genomic_DNA"/>
</dbReference>
<keyword evidence="4" id="KW-0863">Zinc-finger</keyword>
<dbReference type="PROSITE" id="PS52039">
    <property type="entry name" value="TOPO_IA_2"/>
    <property type="match status" value="1"/>
</dbReference>
<dbReference type="NCBIfam" id="TIGR01051">
    <property type="entry name" value="topA_bact"/>
    <property type="match status" value="1"/>
</dbReference>
<evidence type="ECO:0000313" key="14">
    <source>
        <dbReference type="EMBL" id="MSS59175.1"/>
    </source>
</evidence>
<dbReference type="PANTHER" id="PTHR42785:SF1">
    <property type="entry name" value="DNA TOPOISOMERASE"/>
    <property type="match status" value="1"/>
</dbReference>
<dbReference type="Gene3D" id="1.10.460.10">
    <property type="entry name" value="Topoisomerase I, domain 2"/>
    <property type="match status" value="1"/>
</dbReference>
<feature type="site" description="Interaction with DNA" evidence="10">
    <location>
        <position position="141"/>
    </location>
</feature>
<dbReference type="InterPro" id="IPR003602">
    <property type="entry name" value="Topo_IA_DNA-bd_dom"/>
</dbReference>
<dbReference type="AlphaFoldDB" id="A0A7X2NTH3"/>
<keyword evidence="7 10" id="KW-0799">Topoisomerase</keyword>
<evidence type="ECO:0000256" key="11">
    <source>
        <dbReference type="SAM" id="MobiDB-lite"/>
    </source>
</evidence>
<dbReference type="PANTHER" id="PTHR42785">
    <property type="entry name" value="DNA TOPOISOMERASE, TYPE IA, CORE"/>
    <property type="match status" value="1"/>
</dbReference>
<protein>
    <recommendedName>
        <fullName evidence="10">DNA topoisomerase 1</fullName>
        <ecNumber evidence="10">5.6.2.1</ecNumber>
    </recommendedName>
    <alternativeName>
        <fullName evidence="10">DNA topoisomerase I</fullName>
    </alternativeName>
</protein>
<feature type="site" description="Interaction with DNA" evidence="10">
    <location>
        <position position="299"/>
    </location>
</feature>
<feature type="site" description="Interaction with DNA" evidence="10">
    <location>
        <position position="483"/>
    </location>
</feature>
<dbReference type="InterPro" id="IPR006171">
    <property type="entry name" value="TOPRIM_dom"/>
</dbReference>
<gene>
    <name evidence="10 14" type="primary">topA</name>
    <name evidence="14" type="ORF">FYJ51_09740</name>
</gene>
<dbReference type="EC" id="5.6.2.1" evidence="10"/>
<keyword evidence="8 10" id="KW-0238">DNA-binding</keyword>
<dbReference type="Pfam" id="PF01751">
    <property type="entry name" value="Toprim"/>
    <property type="match status" value="1"/>
</dbReference>
<dbReference type="InterPro" id="IPR003601">
    <property type="entry name" value="Topo_IA_2"/>
</dbReference>
<feature type="domain" description="Toprim" evidence="12">
    <location>
        <begin position="2"/>
        <end position="115"/>
    </location>
</feature>
<evidence type="ECO:0000256" key="2">
    <source>
        <dbReference type="ARBA" id="ARBA00009446"/>
    </source>
</evidence>
<accession>A0A7X2NTH3</accession>
<dbReference type="InterPro" id="IPR013497">
    <property type="entry name" value="Topo_IA_cen"/>
</dbReference>
<dbReference type="InterPro" id="IPR023405">
    <property type="entry name" value="Topo_IA_core_domain"/>
</dbReference>
<dbReference type="InterPro" id="IPR013825">
    <property type="entry name" value="Topo_IA_cen_sub2"/>
</dbReference>
<dbReference type="Gene3D" id="3.40.50.140">
    <property type="match status" value="1"/>
</dbReference>
<dbReference type="InterPro" id="IPR005733">
    <property type="entry name" value="TopoI_bac-type"/>
</dbReference>
<evidence type="ECO:0000256" key="9">
    <source>
        <dbReference type="ARBA" id="ARBA00023235"/>
    </source>
</evidence>
<evidence type="ECO:0000256" key="4">
    <source>
        <dbReference type="ARBA" id="ARBA00022771"/>
    </source>
</evidence>
<comment type="caution">
    <text evidence="10">Lacks conserved residue(s) required for the propagation of feature annotation.</text>
</comment>
<comment type="subunit">
    <text evidence="10">Monomer.</text>
</comment>
<feature type="compositionally biased region" description="Basic residues" evidence="11">
    <location>
        <begin position="686"/>
        <end position="722"/>
    </location>
</feature>
<evidence type="ECO:0000259" key="13">
    <source>
        <dbReference type="PROSITE" id="PS52039"/>
    </source>
</evidence>
<dbReference type="Gene3D" id="3.30.65.10">
    <property type="entry name" value="Bacterial Topoisomerase I, domain 1"/>
    <property type="match status" value="2"/>
</dbReference>
<proteinExistence type="inferred from homology"/>
<dbReference type="HAMAP" id="MF_00952">
    <property type="entry name" value="Topoisom_1_prok"/>
    <property type="match status" value="1"/>
</dbReference>
<dbReference type="InterPro" id="IPR013498">
    <property type="entry name" value="Topo_IA_Znf"/>
</dbReference>
<dbReference type="PRINTS" id="PR00417">
    <property type="entry name" value="PRTPISMRASEI"/>
</dbReference>
<dbReference type="InterPro" id="IPR028612">
    <property type="entry name" value="Topoisom_1_IA"/>
</dbReference>
<evidence type="ECO:0000256" key="1">
    <source>
        <dbReference type="ARBA" id="ARBA00000213"/>
    </source>
</evidence>
<dbReference type="InterPro" id="IPR023406">
    <property type="entry name" value="Topo_IA_AS"/>
</dbReference>
<dbReference type="InterPro" id="IPR034149">
    <property type="entry name" value="TOPRIM_TopoI"/>
</dbReference>
<evidence type="ECO:0000256" key="3">
    <source>
        <dbReference type="ARBA" id="ARBA00022723"/>
    </source>
</evidence>